<keyword evidence="3" id="KW-0614">Plasmid</keyword>
<dbReference type="KEGG" id="msv:Mesil_3473"/>
<dbReference type="OrthoDB" id="2867208at2"/>
<dbReference type="eggNOG" id="COG1917">
    <property type="taxonomic scope" value="Bacteria"/>
</dbReference>
<dbReference type="Proteomes" id="UP000001916">
    <property type="component" value="Plasmid pMESIL01"/>
</dbReference>
<geneLocation type="plasmid" evidence="3 4">
    <name>pMESIL01</name>
</geneLocation>
<evidence type="ECO:0000256" key="1">
    <source>
        <dbReference type="SAM" id="SignalP"/>
    </source>
</evidence>
<evidence type="ECO:0000313" key="4">
    <source>
        <dbReference type="Proteomes" id="UP000001916"/>
    </source>
</evidence>
<sequence>MQKSFWIGTILAGLGLASVWVLAQTQSQTVMGASGVLFGAKVTSWAKLNAQKVVQEVGLSIPLQAIQNAPEPSAGEAPPTQTDAMMAIMMQGPTLRLELPEAVKQSTFLDHVDLYWEKFGHPPDRYLTPHFDIHFFGVPSAAVDKIDCKNLTPPALELTPKGYAPAVPPGANAAEFCVPLMGFHGLPLSEFAAPGQLKPGLFDYTLISGFYNNQYIFTEPMITKAFLLKKQGFSEAVSRPVTVGRTTLYPTRFSLSFDPQANAYNLVYSGFVAGQ</sequence>
<reference evidence="3 4" key="1">
    <citation type="journal article" date="2010" name="Stand. Genomic Sci.">
        <title>Complete genome sequence of Meiothermus silvanus type strain (VI-R2).</title>
        <authorList>
            <person name="Sikorski J."/>
            <person name="Tindall B.J."/>
            <person name="Lowry S."/>
            <person name="Lucas S."/>
            <person name="Nolan M."/>
            <person name="Copeland A."/>
            <person name="Glavina Del Rio T."/>
            <person name="Tice H."/>
            <person name="Cheng J.F."/>
            <person name="Han C."/>
            <person name="Pitluck S."/>
            <person name="Liolios K."/>
            <person name="Ivanova N."/>
            <person name="Mavromatis K."/>
            <person name="Mikhailova N."/>
            <person name="Pati A."/>
            <person name="Goodwin L."/>
            <person name="Chen A."/>
            <person name="Palaniappan K."/>
            <person name="Land M."/>
            <person name="Hauser L."/>
            <person name="Chang Y.J."/>
            <person name="Jeffries C.D."/>
            <person name="Rohde M."/>
            <person name="Goker M."/>
            <person name="Woyke T."/>
            <person name="Bristow J."/>
            <person name="Eisen J.A."/>
            <person name="Markowitz V."/>
            <person name="Hugenholtz P."/>
            <person name="Kyrpides N.C."/>
            <person name="Klenk H.P."/>
            <person name="Lapidus A."/>
        </authorList>
    </citation>
    <scope>NUCLEOTIDE SEQUENCE [LARGE SCALE GENOMIC DNA]</scope>
    <source>
        <strain evidence="4">ATCC 700542 / DSM 9946 / VI-R2</strain>
        <plasmid evidence="4">Plasmid pMESIL01</plasmid>
    </source>
</reference>
<proteinExistence type="predicted"/>
<keyword evidence="4" id="KW-1185">Reference proteome</keyword>
<name>D7BJC1_ALLS1</name>
<organism evidence="3 4">
    <name type="scientific">Allomeiothermus silvanus (strain ATCC 700542 / DSM 9946 / NBRC 106475 / NCIMB 13440 / VI-R2)</name>
    <name type="common">Thermus silvanus</name>
    <dbReference type="NCBI Taxonomy" id="526227"/>
    <lineage>
        <taxon>Bacteria</taxon>
        <taxon>Thermotogati</taxon>
        <taxon>Deinococcota</taxon>
        <taxon>Deinococci</taxon>
        <taxon>Thermales</taxon>
        <taxon>Thermaceae</taxon>
        <taxon>Allomeiothermus</taxon>
    </lineage>
</organism>
<protein>
    <submittedName>
        <fullName evidence="3">Cytochrome c class I</fullName>
    </submittedName>
</protein>
<evidence type="ECO:0000259" key="2">
    <source>
        <dbReference type="Pfam" id="PF18197"/>
    </source>
</evidence>
<dbReference type="Pfam" id="PF18197">
    <property type="entry name" value="TTHB210-like"/>
    <property type="match status" value="1"/>
</dbReference>
<keyword evidence="1" id="KW-0732">Signal</keyword>
<dbReference type="InterPro" id="IPR033786">
    <property type="entry name" value="TTHB210-like"/>
</dbReference>
<accession>D7BJC1</accession>
<dbReference type="CDD" id="cd11669">
    <property type="entry name" value="TTHB210-like"/>
    <property type="match status" value="1"/>
</dbReference>
<dbReference type="EMBL" id="CP002043">
    <property type="protein sequence ID" value="ADH65277.1"/>
    <property type="molecule type" value="Genomic_DNA"/>
</dbReference>
<feature type="signal peptide" evidence="1">
    <location>
        <begin position="1"/>
        <end position="23"/>
    </location>
</feature>
<dbReference type="RefSeq" id="WP_013159757.1">
    <property type="nucleotide sequence ID" value="NC_014213.1"/>
</dbReference>
<dbReference type="InterPro" id="IPR040832">
    <property type="entry name" value="TTHB210-like_dom"/>
</dbReference>
<dbReference type="HOGENOM" id="CLU_070317_0_0_0"/>
<feature type="domain" description="TTHB210-like" evidence="2">
    <location>
        <begin position="56"/>
        <end position="116"/>
    </location>
</feature>
<evidence type="ECO:0000313" key="3">
    <source>
        <dbReference type="EMBL" id="ADH65277.1"/>
    </source>
</evidence>
<gene>
    <name evidence="3" type="ORF">Mesil_3473</name>
</gene>
<dbReference type="AlphaFoldDB" id="D7BJC1"/>
<feature type="chain" id="PRO_5003093040" evidence="1">
    <location>
        <begin position="24"/>
        <end position="275"/>
    </location>
</feature>